<name>A0A1J5G041_9BACT</name>
<reference evidence="2 3" key="1">
    <citation type="journal article" date="2016" name="Environ. Microbiol.">
        <title>Genomic resolution of a cold subsurface aquifer community provides metabolic insights for novel microbes adapted to high CO concentrations.</title>
        <authorList>
            <person name="Probst A.J."/>
            <person name="Castelle C.J."/>
            <person name="Singh A."/>
            <person name="Brown C.T."/>
            <person name="Anantharaman K."/>
            <person name="Sharon I."/>
            <person name="Hug L.A."/>
            <person name="Burstein D."/>
            <person name="Emerson J.B."/>
            <person name="Thomas B.C."/>
            <person name="Banfield J.F."/>
        </authorList>
    </citation>
    <scope>NUCLEOTIDE SEQUENCE [LARGE SCALE GENOMIC DNA]</scope>
    <source>
        <strain evidence="2">CG2_30_43_9</strain>
    </source>
</reference>
<dbReference type="AlphaFoldDB" id="A0A1J5G041"/>
<evidence type="ECO:0000313" key="3">
    <source>
        <dbReference type="Proteomes" id="UP000182059"/>
    </source>
</evidence>
<protein>
    <submittedName>
        <fullName evidence="2">Uncharacterized protein</fullName>
    </submittedName>
</protein>
<gene>
    <name evidence="2" type="ORF">AUK15_01335</name>
</gene>
<organism evidence="2 3">
    <name type="scientific">Candidatus Nomurabacteria bacterium CG2_30_43_9</name>
    <dbReference type="NCBI Taxonomy" id="1805283"/>
    <lineage>
        <taxon>Bacteria</taxon>
        <taxon>Candidatus Nomuraibacteriota</taxon>
    </lineage>
</organism>
<dbReference type="Proteomes" id="UP000182059">
    <property type="component" value="Unassembled WGS sequence"/>
</dbReference>
<evidence type="ECO:0000313" key="2">
    <source>
        <dbReference type="EMBL" id="OIP65716.1"/>
    </source>
</evidence>
<feature type="region of interest" description="Disordered" evidence="1">
    <location>
        <begin position="1"/>
        <end position="33"/>
    </location>
</feature>
<sequence>MVAVPISTTHKSQKNGGCPHFQSPFPHQKNINSPRELFEYDKSTTDKERVALYVPTLKQTLRNLKKMDQDHRKIKRNQNKPLVV</sequence>
<comment type="caution">
    <text evidence="2">The sequence shown here is derived from an EMBL/GenBank/DDBJ whole genome shotgun (WGS) entry which is preliminary data.</text>
</comment>
<dbReference type="EMBL" id="MNYX01000036">
    <property type="protein sequence ID" value="OIP65716.1"/>
    <property type="molecule type" value="Genomic_DNA"/>
</dbReference>
<accession>A0A1J5G041</accession>
<proteinExistence type="predicted"/>
<feature type="compositionally biased region" description="Polar residues" evidence="1">
    <location>
        <begin position="1"/>
        <end position="10"/>
    </location>
</feature>
<evidence type="ECO:0000256" key="1">
    <source>
        <dbReference type="SAM" id="MobiDB-lite"/>
    </source>
</evidence>